<dbReference type="AlphaFoldDB" id="A0A0F9FEN5"/>
<keyword evidence="2" id="KW-1133">Transmembrane helix</keyword>
<proteinExistence type="predicted"/>
<reference evidence="3" key="1">
    <citation type="journal article" date="2015" name="Nature">
        <title>Complex archaea that bridge the gap between prokaryotes and eukaryotes.</title>
        <authorList>
            <person name="Spang A."/>
            <person name="Saw J.H."/>
            <person name="Jorgensen S.L."/>
            <person name="Zaremba-Niedzwiedzka K."/>
            <person name="Martijn J."/>
            <person name="Lind A.E."/>
            <person name="van Eijk R."/>
            <person name="Schleper C."/>
            <person name="Guy L."/>
            <person name="Ettema T.J."/>
        </authorList>
    </citation>
    <scope>NUCLEOTIDE SEQUENCE</scope>
</reference>
<evidence type="ECO:0000313" key="3">
    <source>
        <dbReference type="EMBL" id="KKL84829.1"/>
    </source>
</evidence>
<evidence type="ECO:0000256" key="2">
    <source>
        <dbReference type="SAM" id="Phobius"/>
    </source>
</evidence>
<name>A0A0F9FEN5_9ZZZZ</name>
<accession>A0A0F9FEN5</accession>
<keyword evidence="2" id="KW-0472">Membrane</keyword>
<feature type="region of interest" description="Disordered" evidence="1">
    <location>
        <begin position="304"/>
        <end position="353"/>
    </location>
</feature>
<feature type="compositionally biased region" description="Low complexity" evidence="1">
    <location>
        <begin position="207"/>
        <end position="217"/>
    </location>
</feature>
<feature type="region of interest" description="Disordered" evidence="1">
    <location>
        <begin position="207"/>
        <end position="288"/>
    </location>
</feature>
<dbReference type="EMBL" id="LAZR01021587">
    <property type="protein sequence ID" value="KKL84829.1"/>
    <property type="molecule type" value="Genomic_DNA"/>
</dbReference>
<sequence length="431" mass="47332">MRNSEHLALFVMGVATLGVTFLLLFALDSKNPVRTPKVVEQVQIPVVQQAAAVPQPQPQVQAPEPPSIDVLDREVAETYAKAAAYLARSTFEEKEHIALLERLEFYRGLRSITLERKKTAHDLIKDMNLLLTLKESVARRVKLSGQINAAVTDAYLHLTEGERNEAVARKIMDRINRLYAIHGLSEDQNKKLITSLTGLKNAYKATGTSTASAPAPSRQAKVPKVLKSKAPAPSRQAKVSKVQKPKAPAPTRQSKVSKVQKPRTPAPTKQAKVPEARKPKAPASNRQADIPDVLKSYLNRAMKDAETKPSATNKTKPQVAAPKVKPKTVPETAPSVRVAASAPVKTKPSKQPAPRINKKYYKIMTEVSQYLILKKYDKPQHAKLTDKLYELSGSAGSLSAPDQERLSQAIENMELFVLSSKGFVGAWGSKK</sequence>
<feature type="transmembrane region" description="Helical" evidence="2">
    <location>
        <begin position="7"/>
        <end position="27"/>
    </location>
</feature>
<comment type="caution">
    <text evidence="3">The sequence shown here is derived from an EMBL/GenBank/DDBJ whole genome shotgun (WGS) entry which is preliminary data.</text>
</comment>
<keyword evidence="2" id="KW-0812">Transmembrane</keyword>
<feature type="compositionally biased region" description="Low complexity" evidence="1">
    <location>
        <begin position="314"/>
        <end position="344"/>
    </location>
</feature>
<protein>
    <submittedName>
        <fullName evidence="3">Uncharacterized protein</fullName>
    </submittedName>
</protein>
<evidence type="ECO:0000256" key="1">
    <source>
        <dbReference type="SAM" id="MobiDB-lite"/>
    </source>
</evidence>
<gene>
    <name evidence="3" type="ORF">LCGC14_1960810</name>
</gene>
<organism evidence="3">
    <name type="scientific">marine sediment metagenome</name>
    <dbReference type="NCBI Taxonomy" id="412755"/>
    <lineage>
        <taxon>unclassified sequences</taxon>
        <taxon>metagenomes</taxon>
        <taxon>ecological metagenomes</taxon>
    </lineage>
</organism>